<dbReference type="PANTHER" id="PTHR37319:SF1">
    <property type="entry name" value="TRANSPOSASE TN5 DIMERISATION DOMAIN-CONTAINING PROTEIN"/>
    <property type="match status" value="1"/>
</dbReference>
<dbReference type="InterPro" id="IPR025639">
    <property type="entry name" value="DruA"/>
</dbReference>
<dbReference type="AlphaFoldDB" id="E1YCI3"/>
<dbReference type="PANTHER" id="PTHR37319">
    <property type="entry name" value="TRANSPOSASE"/>
    <property type="match status" value="1"/>
</dbReference>
<evidence type="ECO:0000259" key="2">
    <source>
        <dbReference type="Pfam" id="PF14706"/>
    </source>
</evidence>
<dbReference type="InterPro" id="IPR054836">
    <property type="entry name" value="Tn5_transposase"/>
</dbReference>
<dbReference type="Gene3D" id="1.10.246.40">
    <property type="entry name" value="Tn5 transposase, domain 1"/>
    <property type="match status" value="1"/>
</dbReference>
<dbReference type="InterPro" id="IPR003201">
    <property type="entry name" value="Transposase_Tn5"/>
</dbReference>
<reference evidence="3" key="1">
    <citation type="journal article" date="2011" name="Environ. Microbiol.">
        <title>Genomic insights into the metabolic potential of the polycyclic aromatic hydrocarbon degrading sulfate-reducing Deltaproteobacterium N47.</title>
        <authorList>
            <person name="Bergmann F."/>
            <person name="Selesi D."/>
            <person name="Weinmaier T."/>
            <person name="Tischler P."/>
            <person name="Rattei T."/>
            <person name="Meckenstock R.U."/>
        </authorList>
    </citation>
    <scope>NUCLEOTIDE SEQUENCE</scope>
</reference>
<feature type="domain" description="Transposase Tn5 dimerisation" evidence="1">
    <location>
        <begin position="660"/>
        <end position="747"/>
    </location>
</feature>
<dbReference type="Pfam" id="PF14236">
    <property type="entry name" value="DruA"/>
    <property type="match status" value="1"/>
</dbReference>
<dbReference type="Pfam" id="PF02281">
    <property type="entry name" value="Dimer_Tnp_Tn5"/>
    <property type="match status" value="1"/>
</dbReference>
<organism evidence="3">
    <name type="scientific">uncultured Desulfobacterium sp</name>
    <dbReference type="NCBI Taxonomy" id="201089"/>
    <lineage>
        <taxon>Bacteria</taxon>
        <taxon>Pseudomonadati</taxon>
        <taxon>Thermodesulfobacteriota</taxon>
        <taxon>Desulfobacteria</taxon>
        <taxon>Desulfobacterales</taxon>
        <taxon>Desulfobacteriaceae</taxon>
        <taxon>Desulfobacterium</taxon>
        <taxon>environmental samples</taxon>
    </lineage>
</organism>
<dbReference type="InterPro" id="IPR014735">
    <property type="entry name" value="Transposase_Tn5-like_N"/>
</dbReference>
<evidence type="ECO:0000259" key="1">
    <source>
        <dbReference type="Pfam" id="PF02281"/>
    </source>
</evidence>
<dbReference type="InterPro" id="IPR038215">
    <property type="entry name" value="TN5-like_N_sf"/>
</dbReference>
<dbReference type="InterPro" id="IPR047768">
    <property type="entry name" value="Tn5p-like"/>
</dbReference>
<feature type="domain" description="Transposase Tn5-like N-terminal" evidence="2">
    <location>
        <begin position="304"/>
        <end position="360"/>
    </location>
</feature>
<dbReference type="EMBL" id="FR695868">
    <property type="protein sequence ID" value="CBX28277.1"/>
    <property type="molecule type" value="Genomic_DNA"/>
</dbReference>
<gene>
    <name evidence="3" type="ORF">N47_G36010</name>
</gene>
<dbReference type="Pfam" id="PF14706">
    <property type="entry name" value="Tnp_DNA_bind"/>
    <property type="match status" value="1"/>
</dbReference>
<dbReference type="InterPro" id="IPR014737">
    <property type="entry name" value="Transposase_Tn5-like_C"/>
</dbReference>
<dbReference type="Gene3D" id="3.90.350.10">
    <property type="entry name" value="Transposase Inhibitor Protein From Tn5, Chain A, domain 1"/>
    <property type="match status" value="1"/>
</dbReference>
<protein>
    <recommendedName>
        <fullName evidence="4">Transposase</fullName>
    </recommendedName>
</protein>
<evidence type="ECO:0008006" key="4">
    <source>
        <dbReference type="Google" id="ProtNLM"/>
    </source>
</evidence>
<sequence>MKICGKDFSMDIVNRIQTVVETTPDISRHGLSMKVCEWLNWTGRNGKPKTMSCRVALNRLHRSGRIRLPVAVSKDSFFKPLKTQDISVEVAQVECLFAELGGIEIVTVGSGNRELSALWNTMMEHYHYLGSGPLCGAQIRYLIKSPAYGWLGGLAFSAAAWRLEARDRWIGWNETARRDNLFQVVNNSRFLIVPGVRVPHLASHVLSLCIKRLSRDWHERYGYRPVLLETFVEQARFRGTCYRAANWRHVGETKGRGRQDSDQACQVPVKDVYLYPLRSDFKVVLYKQTATVEKPLLAKAPPVDWAEEEFGNIGLGDKRLSRRLVTIARDFYARPQASIPQACQTRAKTKAAYRLFDHPETHMDILLSQHYTATVNRCKAESIVLAVQDTATLNYSAHPATGDLGLIGSRKEGAIGLLMHDTMAFNTDGVPLGLLDVQSWARDPEEFGKKKKRHKLPIEEKESFKWLKSFNKAAEAQRVCPDTAFVSVGDREADIYELFMLATAEPAGAKLLVRAEQNRLLTDEQGHLWEHMGSINAAGIQEIHIPRQGKRNARIAQLEVRFSETTLEPPKSKQELGPLRIWAVQALEVNTPENVEALEWMLLTTWPVTDFDQAVEKLGWYAKRWGIEVFHRTLKSGCKIEERQLGQADRIEACLAVDLVVAWRIYYLTKLGRDTPDVPCTVYFEDSEWKALVAYIKQDPIPPEKPPTLREATRMVASPGGFLGRKSDGDPGTKSLWLGLQRVDDLAGMWRVLMAYAQSNRAKQTYG</sequence>
<dbReference type="NCBIfam" id="NF033590">
    <property type="entry name" value="transpos_IS4_3"/>
    <property type="match status" value="1"/>
</dbReference>
<dbReference type="SUPFAM" id="SSF53098">
    <property type="entry name" value="Ribonuclease H-like"/>
    <property type="match status" value="1"/>
</dbReference>
<evidence type="ECO:0000313" key="3">
    <source>
        <dbReference type="EMBL" id="CBX28277.1"/>
    </source>
</evidence>
<dbReference type="Gene3D" id="1.10.740.10">
    <property type="entry name" value="Transferase Inhibitor Protein From Tn5, Chain"/>
    <property type="match status" value="1"/>
</dbReference>
<accession>E1YCI3</accession>
<proteinExistence type="predicted"/>
<dbReference type="InterPro" id="IPR012337">
    <property type="entry name" value="RNaseH-like_sf"/>
</dbReference>
<name>E1YCI3_9BACT</name>